<dbReference type="GO" id="GO:0003899">
    <property type="term" value="F:DNA-directed RNA polymerase activity"/>
    <property type="evidence" value="ECO:0007669"/>
    <property type="project" value="UniProtKB-UniRule"/>
</dbReference>
<dbReference type="NCBIfam" id="NF003513">
    <property type="entry name" value="PRK05182.1-2"/>
    <property type="match status" value="1"/>
</dbReference>
<dbReference type="KEGG" id="pcor:KS4_13960"/>
<dbReference type="AlphaFoldDB" id="A0A517YSZ5"/>
<dbReference type="SMART" id="SM00662">
    <property type="entry name" value="RPOLD"/>
    <property type="match status" value="1"/>
</dbReference>
<reference evidence="13 14" key="1">
    <citation type="submission" date="2019-02" db="EMBL/GenBank/DDBJ databases">
        <title>Deep-cultivation of Planctomycetes and their phenomic and genomic characterization uncovers novel biology.</title>
        <authorList>
            <person name="Wiegand S."/>
            <person name="Jogler M."/>
            <person name="Boedeker C."/>
            <person name="Pinto D."/>
            <person name="Vollmers J."/>
            <person name="Rivas-Marin E."/>
            <person name="Kohn T."/>
            <person name="Peeters S.H."/>
            <person name="Heuer A."/>
            <person name="Rast P."/>
            <person name="Oberbeckmann S."/>
            <person name="Bunk B."/>
            <person name="Jeske O."/>
            <person name="Meyerdierks A."/>
            <person name="Storesund J.E."/>
            <person name="Kallscheuer N."/>
            <person name="Luecker S."/>
            <person name="Lage O.M."/>
            <person name="Pohl T."/>
            <person name="Merkel B.J."/>
            <person name="Hornburger P."/>
            <person name="Mueller R.-W."/>
            <person name="Bruemmer F."/>
            <person name="Labrenz M."/>
            <person name="Spormann A.M."/>
            <person name="Op den Camp H."/>
            <person name="Overmann J."/>
            <person name="Amann R."/>
            <person name="Jetten M.S.M."/>
            <person name="Mascher T."/>
            <person name="Medema M.H."/>
            <person name="Devos D.P."/>
            <person name="Kaster A.-K."/>
            <person name="Ovreas L."/>
            <person name="Rohde M."/>
            <person name="Galperin M.Y."/>
            <person name="Jogler C."/>
        </authorList>
    </citation>
    <scope>NUCLEOTIDE SEQUENCE [LARGE SCALE GENOMIC DNA]</scope>
    <source>
        <strain evidence="13 14">KS4</strain>
    </source>
</reference>
<dbReference type="GO" id="GO:0006351">
    <property type="term" value="P:DNA-templated transcription"/>
    <property type="evidence" value="ECO:0007669"/>
    <property type="project" value="UniProtKB-UniRule"/>
</dbReference>
<dbReference type="GO" id="GO:0046983">
    <property type="term" value="F:protein dimerization activity"/>
    <property type="evidence" value="ECO:0007669"/>
    <property type="project" value="InterPro"/>
</dbReference>
<evidence type="ECO:0000313" key="14">
    <source>
        <dbReference type="Proteomes" id="UP000317369"/>
    </source>
</evidence>
<keyword evidence="7 11" id="KW-0804">Transcription</keyword>
<dbReference type="Gene3D" id="2.170.120.12">
    <property type="entry name" value="DNA-directed RNA polymerase, insert domain"/>
    <property type="match status" value="1"/>
</dbReference>
<sequence>MRIRWRGLELPHRVNLEDSTASDTYGKFTVEPFERGFGTTIGNSLRRILLSSLEGAAITNVKIKGAAHEFSSLDGVMEDVTDVILNVKDIIVDMEGDETRTMRLQAEGPGEVTAELIEADTSITIENPEKVIATLTKQIDFDMEFTVEKGRGYMPASEQYDGTKDQEVGVIPVDANFSPVTRVRYRTDDTRVGQKTNYDKLTLEIWTNGTVTPEMAMVEAAKIMRKHLNPFVMYFELGQETASEQAAAAARVDEELIRKLQMPVSELDLSVRANNCLESAKAATVAELVAYAETDLMKVRSFGKTSLREVKRKLSDLGLELGMQLPPEIKKAVETGNPGL</sequence>
<organism evidence="13 14">
    <name type="scientific">Poriferisphaera corsica</name>
    <dbReference type="NCBI Taxonomy" id="2528020"/>
    <lineage>
        <taxon>Bacteria</taxon>
        <taxon>Pseudomonadati</taxon>
        <taxon>Planctomycetota</taxon>
        <taxon>Phycisphaerae</taxon>
        <taxon>Phycisphaerales</taxon>
        <taxon>Phycisphaeraceae</taxon>
        <taxon>Poriferisphaera</taxon>
    </lineage>
</organism>
<dbReference type="SUPFAM" id="SSF55257">
    <property type="entry name" value="RBP11-like subunits of RNA polymerase"/>
    <property type="match status" value="1"/>
</dbReference>
<dbReference type="RefSeq" id="WP_145076316.1">
    <property type="nucleotide sequence ID" value="NZ_CP036425.1"/>
</dbReference>
<dbReference type="Pfam" id="PF03118">
    <property type="entry name" value="RNA_pol_A_CTD"/>
    <property type="match status" value="1"/>
</dbReference>
<dbReference type="GO" id="GO:0003677">
    <property type="term" value="F:DNA binding"/>
    <property type="evidence" value="ECO:0007669"/>
    <property type="project" value="UniProtKB-UniRule"/>
</dbReference>
<evidence type="ECO:0000256" key="6">
    <source>
        <dbReference type="ARBA" id="ARBA00022695"/>
    </source>
</evidence>
<proteinExistence type="inferred from homology"/>
<dbReference type="Pfam" id="PF01193">
    <property type="entry name" value="RNA_pol_L"/>
    <property type="match status" value="1"/>
</dbReference>
<accession>A0A517YSZ5</accession>
<feature type="region of interest" description="Alpha C-terminal domain (alpha-CTD)" evidence="11">
    <location>
        <begin position="257"/>
        <end position="340"/>
    </location>
</feature>
<evidence type="ECO:0000313" key="13">
    <source>
        <dbReference type="EMBL" id="QDU33350.1"/>
    </source>
</evidence>
<dbReference type="InterPro" id="IPR036603">
    <property type="entry name" value="RBP11-like"/>
</dbReference>
<dbReference type="OrthoDB" id="9805706at2"/>
<dbReference type="EC" id="2.7.7.6" evidence="2 11"/>
<feature type="domain" description="DNA-directed RNA polymerase RpoA/D/Rpb3-type" evidence="12">
    <location>
        <begin position="25"/>
        <end position="234"/>
    </location>
</feature>
<evidence type="ECO:0000256" key="1">
    <source>
        <dbReference type="ARBA" id="ARBA00007123"/>
    </source>
</evidence>
<dbReference type="InterPro" id="IPR011260">
    <property type="entry name" value="RNAP_asu_C"/>
</dbReference>
<dbReference type="CDD" id="cd06928">
    <property type="entry name" value="RNAP_alpha_NTD"/>
    <property type="match status" value="1"/>
</dbReference>
<dbReference type="SUPFAM" id="SSF47789">
    <property type="entry name" value="C-terminal domain of RNA polymerase alpha subunit"/>
    <property type="match status" value="1"/>
</dbReference>
<evidence type="ECO:0000256" key="10">
    <source>
        <dbReference type="ARBA" id="ARBA00048552"/>
    </source>
</evidence>
<dbReference type="FunFam" id="2.170.120.12:FF:000001">
    <property type="entry name" value="DNA-directed RNA polymerase subunit alpha"/>
    <property type="match status" value="1"/>
</dbReference>
<dbReference type="HAMAP" id="MF_00059">
    <property type="entry name" value="RNApol_bact_RpoA"/>
    <property type="match status" value="1"/>
</dbReference>
<dbReference type="Proteomes" id="UP000317369">
    <property type="component" value="Chromosome"/>
</dbReference>
<evidence type="ECO:0000256" key="5">
    <source>
        <dbReference type="ARBA" id="ARBA00022679"/>
    </source>
</evidence>
<comment type="function">
    <text evidence="11">DNA-dependent RNA polymerase catalyzes the transcription of DNA into RNA using the four ribonucleoside triphosphates as substrates.</text>
</comment>
<evidence type="ECO:0000256" key="11">
    <source>
        <dbReference type="HAMAP-Rule" id="MF_00059"/>
    </source>
</evidence>
<comment type="similarity">
    <text evidence="1 11">Belongs to the RNA polymerase alpha chain family.</text>
</comment>
<dbReference type="InterPro" id="IPR011263">
    <property type="entry name" value="DNA-dir_RNA_pol_RpoA/D/Rpb3"/>
</dbReference>
<keyword evidence="5 11" id="KW-0808">Transferase</keyword>
<dbReference type="Gene3D" id="3.30.1360.10">
    <property type="entry name" value="RNA polymerase, RBP11-like subunit"/>
    <property type="match status" value="1"/>
</dbReference>
<keyword evidence="6 11" id="KW-0548">Nucleotidyltransferase</keyword>
<feature type="region of interest" description="Alpha N-terminal domain (alpha-NTD)" evidence="11">
    <location>
        <begin position="1"/>
        <end position="239"/>
    </location>
</feature>
<evidence type="ECO:0000256" key="3">
    <source>
        <dbReference type="ARBA" id="ARBA00015972"/>
    </source>
</evidence>
<evidence type="ECO:0000256" key="8">
    <source>
        <dbReference type="ARBA" id="ARBA00032524"/>
    </source>
</evidence>
<dbReference type="NCBIfam" id="NF003519">
    <property type="entry name" value="PRK05182.2-5"/>
    <property type="match status" value="1"/>
</dbReference>
<comment type="subunit">
    <text evidence="11">Homodimer. The RNAP catalytic core consists of 2 alpha, 1 beta, 1 beta' and 1 omega subunit. When a sigma factor is associated with the core the holoenzyme is formed, which can initiate transcription.</text>
</comment>
<evidence type="ECO:0000256" key="7">
    <source>
        <dbReference type="ARBA" id="ARBA00023163"/>
    </source>
</evidence>
<comment type="domain">
    <text evidence="11">The N-terminal domain is essential for RNAP assembly and basal transcription, whereas the C-terminal domain is involved in interaction with transcriptional regulators and with upstream promoter elements.</text>
</comment>
<gene>
    <name evidence="13" type="primary">rpoA_1</name>
    <name evidence="11" type="synonym">rpoA</name>
    <name evidence="13" type="ORF">KS4_13960</name>
</gene>
<comment type="catalytic activity">
    <reaction evidence="10 11">
        <text>RNA(n) + a ribonucleoside 5'-triphosphate = RNA(n+1) + diphosphate</text>
        <dbReference type="Rhea" id="RHEA:21248"/>
        <dbReference type="Rhea" id="RHEA-COMP:14527"/>
        <dbReference type="Rhea" id="RHEA-COMP:17342"/>
        <dbReference type="ChEBI" id="CHEBI:33019"/>
        <dbReference type="ChEBI" id="CHEBI:61557"/>
        <dbReference type="ChEBI" id="CHEBI:140395"/>
        <dbReference type="EC" id="2.7.7.6"/>
    </reaction>
</comment>
<evidence type="ECO:0000256" key="4">
    <source>
        <dbReference type="ARBA" id="ARBA00022478"/>
    </source>
</evidence>
<evidence type="ECO:0000256" key="2">
    <source>
        <dbReference type="ARBA" id="ARBA00012418"/>
    </source>
</evidence>
<dbReference type="NCBIfam" id="TIGR02027">
    <property type="entry name" value="rpoA"/>
    <property type="match status" value="1"/>
</dbReference>
<dbReference type="EMBL" id="CP036425">
    <property type="protein sequence ID" value="QDU33350.1"/>
    <property type="molecule type" value="Genomic_DNA"/>
</dbReference>
<keyword evidence="4 11" id="KW-0240">DNA-directed RNA polymerase</keyword>
<dbReference type="GO" id="GO:0005737">
    <property type="term" value="C:cytoplasm"/>
    <property type="evidence" value="ECO:0007669"/>
    <property type="project" value="UniProtKB-ARBA"/>
</dbReference>
<name>A0A517YSZ5_9BACT</name>
<protein>
    <recommendedName>
        <fullName evidence="3 11">DNA-directed RNA polymerase subunit alpha</fullName>
        <shortName evidence="11">RNAP subunit alpha</shortName>
        <ecNumber evidence="2 11">2.7.7.6</ecNumber>
    </recommendedName>
    <alternativeName>
        <fullName evidence="9 11">RNA polymerase subunit alpha</fullName>
    </alternativeName>
    <alternativeName>
        <fullName evidence="8 11">Transcriptase subunit alpha</fullName>
    </alternativeName>
</protein>
<dbReference type="InterPro" id="IPR011262">
    <property type="entry name" value="DNA-dir_RNA_pol_insert"/>
</dbReference>
<evidence type="ECO:0000256" key="9">
    <source>
        <dbReference type="ARBA" id="ARBA00033070"/>
    </source>
</evidence>
<evidence type="ECO:0000259" key="12">
    <source>
        <dbReference type="SMART" id="SM00662"/>
    </source>
</evidence>
<dbReference type="InterPro" id="IPR036643">
    <property type="entry name" value="RNApol_insert_sf"/>
</dbReference>
<dbReference type="InterPro" id="IPR011773">
    <property type="entry name" value="DNA-dir_RpoA"/>
</dbReference>
<dbReference type="GO" id="GO:0000428">
    <property type="term" value="C:DNA-directed RNA polymerase complex"/>
    <property type="evidence" value="ECO:0007669"/>
    <property type="project" value="UniProtKB-KW"/>
</dbReference>
<dbReference type="Gene3D" id="1.10.150.20">
    <property type="entry name" value="5' to 3' exonuclease, C-terminal subdomain"/>
    <property type="match status" value="1"/>
</dbReference>
<dbReference type="SUPFAM" id="SSF56553">
    <property type="entry name" value="Insert subdomain of RNA polymerase alpha subunit"/>
    <property type="match status" value="1"/>
</dbReference>
<dbReference type="Pfam" id="PF01000">
    <property type="entry name" value="RNA_pol_A_bac"/>
    <property type="match status" value="1"/>
</dbReference>
<keyword evidence="14" id="KW-1185">Reference proteome</keyword>